<feature type="compositionally biased region" description="Polar residues" evidence="1">
    <location>
        <begin position="193"/>
        <end position="205"/>
    </location>
</feature>
<dbReference type="CDD" id="cd01217">
    <property type="entry name" value="PTB_CG12581"/>
    <property type="match status" value="1"/>
</dbReference>
<name>A0AAJ7SEN4_9ACAR</name>
<feature type="region of interest" description="Disordered" evidence="1">
    <location>
        <begin position="417"/>
        <end position="479"/>
    </location>
</feature>
<feature type="compositionally biased region" description="Low complexity" evidence="1">
    <location>
        <begin position="441"/>
        <end position="453"/>
    </location>
</feature>
<dbReference type="Gene3D" id="2.30.29.30">
    <property type="entry name" value="Pleckstrin-homology domain (PH domain)/Phosphotyrosine-binding domain (PTB)"/>
    <property type="match status" value="1"/>
</dbReference>
<feature type="compositionally biased region" description="Acidic residues" evidence="1">
    <location>
        <begin position="211"/>
        <end position="221"/>
    </location>
</feature>
<feature type="region of interest" description="Disordered" evidence="1">
    <location>
        <begin position="176"/>
        <end position="305"/>
    </location>
</feature>
<evidence type="ECO:0000259" key="2">
    <source>
        <dbReference type="SMART" id="SM00462"/>
    </source>
</evidence>
<protein>
    <submittedName>
        <fullName evidence="4">Uncharacterized protein LOC100903699</fullName>
    </submittedName>
</protein>
<proteinExistence type="predicted"/>
<dbReference type="RefSeq" id="XP_028967205.1">
    <property type="nucleotide sequence ID" value="XM_029111372.1"/>
</dbReference>
<feature type="compositionally biased region" description="Polar residues" evidence="1">
    <location>
        <begin position="242"/>
        <end position="259"/>
    </location>
</feature>
<sequence length="592" mass="65131">MATTPICRCRVLYLGSAVPHVTKDGLQGIQEPLRDLYPEAGPLSARGIDSWLSVWSNGLLLENVDESQRQHTRFFPIETLHYCAAVRYVIVPNMQGGRAVEKFLPLDSPFARHAGPSQPPVFACILRRTTGIKVLECHAFICKKEQAANALVRCCFHAYADCTYAKQMEENPYASLAPRRSKSAMGLEKSGHGSDQSWRNSTSDTPNEDSILLDDETDTDDISNNYKVWNGPSPRDVVYSPPTETGAFNTGTLRSIHSTASRRPRQLAQPTSAPPPPPLPPPMLPPMERGGGGAGFPHPVGVGLSPHQGVAPMMGIAPPISKKELHTLKKLKAKDKSRKKSGKDLQSNGNVYPVYPMIAYPPPSQHHAMYGGRRGPPLFPYEEPVYLPNMRPISPVASYQPGGFPHEQYFMQYGTVPRPATAHGTRPSSRAYKKQPASTGLQQQQQQQQQQLHNNHHHHHHHHHNTSSSAESSPFNTGIYRKKGHLNERAFSHSIRQEHRSRSNSVAALDFDVEDVGDGMQAMDLGPPPPPPPAGHPVANGNGYGPQNGYGQVYGHALVEADSRTIEKKTQKKKDKKAAKEKDESPPPPPDD</sequence>
<dbReference type="PANTHER" id="PTHR21219:SF3">
    <property type="entry name" value="FI19613P1"/>
    <property type="match status" value="1"/>
</dbReference>
<dbReference type="InterPro" id="IPR006020">
    <property type="entry name" value="PTB/PI_dom"/>
</dbReference>
<feature type="compositionally biased region" description="Pro residues" evidence="1">
    <location>
        <begin position="526"/>
        <end position="535"/>
    </location>
</feature>
<dbReference type="KEGG" id="goe:100903699"/>
<gene>
    <name evidence="4" type="primary">LOC100903699</name>
</gene>
<feature type="compositionally biased region" description="Pro residues" evidence="1">
    <location>
        <begin position="272"/>
        <end position="285"/>
    </location>
</feature>
<evidence type="ECO:0000313" key="4">
    <source>
        <dbReference type="RefSeq" id="XP_028967205.1"/>
    </source>
</evidence>
<feature type="region of interest" description="Disordered" evidence="1">
    <location>
        <begin position="518"/>
        <end position="592"/>
    </location>
</feature>
<accession>A0AAJ7SEN4</accession>
<feature type="compositionally biased region" description="Basic and acidic residues" evidence="1">
    <location>
        <begin position="559"/>
        <end position="569"/>
    </location>
</feature>
<dbReference type="Proteomes" id="UP000694867">
    <property type="component" value="Unplaced"/>
</dbReference>
<dbReference type="SMART" id="SM00462">
    <property type="entry name" value="PTB"/>
    <property type="match status" value="1"/>
</dbReference>
<dbReference type="PANTHER" id="PTHR21219">
    <property type="entry name" value="FI19613P1"/>
    <property type="match status" value="1"/>
</dbReference>
<feature type="domain" description="PID" evidence="2">
    <location>
        <begin position="4"/>
        <end position="168"/>
    </location>
</feature>
<dbReference type="GeneID" id="100903699"/>
<evidence type="ECO:0000313" key="3">
    <source>
        <dbReference type="Proteomes" id="UP000694867"/>
    </source>
</evidence>
<evidence type="ECO:0000256" key="1">
    <source>
        <dbReference type="SAM" id="MobiDB-lite"/>
    </source>
</evidence>
<dbReference type="InterPro" id="IPR011993">
    <property type="entry name" value="PH-like_dom_sf"/>
</dbReference>
<dbReference type="AlphaFoldDB" id="A0AAJ7SEN4"/>
<feature type="compositionally biased region" description="Polar residues" evidence="1">
    <location>
        <begin position="466"/>
        <end position="476"/>
    </location>
</feature>
<reference evidence="4" key="1">
    <citation type="submission" date="2025-08" db="UniProtKB">
        <authorList>
            <consortium name="RefSeq"/>
        </authorList>
    </citation>
    <scope>IDENTIFICATION</scope>
</reference>
<feature type="compositionally biased region" description="Basic residues" evidence="1">
    <location>
        <begin position="454"/>
        <end position="465"/>
    </location>
</feature>
<keyword evidence="3" id="KW-1185">Reference proteome</keyword>
<organism evidence="3 4">
    <name type="scientific">Galendromus occidentalis</name>
    <name type="common">western predatory mite</name>
    <dbReference type="NCBI Taxonomy" id="34638"/>
    <lineage>
        <taxon>Eukaryota</taxon>
        <taxon>Metazoa</taxon>
        <taxon>Ecdysozoa</taxon>
        <taxon>Arthropoda</taxon>
        <taxon>Chelicerata</taxon>
        <taxon>Arachnida</taxon>
        <taxon>Acari</taxon>
        <taxon>Parasitiformes</taxon>
        <taxon>Mesostigmata</taxon>
        <taxon>Gamasina</taxon>
        <taxon>Phytoseioidea</taxon>
        <taxon>Phytoseiidae</taxon>
        <taxon>Typhlodrominae</taxon>
        <taxon>Galendromus</taxon>
    </lineage>
</organism>
<dbReference type="SUPFAM" id="SSF50729">
    <property type="entry name" value="PH domain-like"/>
    <property type="match status" value="1"/>
</dbReference>